<dbReference type="VEuPathDB" id="VectorBase:AEPI015053"/>
<dbReference type="GO" id="GO:0008049">
    <property type="term" value="P:male courtship behavior"/>
    <property type="evidence" value="ECO:0007669"/>
    <property type="project" value="TreeGrafter"/>
</dbReference>
<keyword evidence="6 8" id="KW-0675">Receptor</keyword>
<keyword evidence="2 8" id="KW-1003">Cell membrane</keyword>
<dbReference type="Pfam" id="PF08395">
    <property type="entry name" value="7tm_7"/>
    <property type="match status" value="1"/>
</dbReference>
<feature type="transmembrane region" description="Helical" evidence="8">
    <location>
        <begin position="132"/>
        <end position="152"/>
    </location>
</feature>
<feature type="signal peptide" evidence="9">
    <location>
        <begin position="1"/>
        <end position="19"/>
    </location>
</feature>
<proteinExistence type="inferred from homology"/>
<dbReference type="PANTHER" id="PTHR21143">
    <property type="entry name" value="INVERTEBRATE GUSTATORY RECEPTOR"/>
    <property type="match status" value="1"/>
</dbReference>
<dbReference type="PANTHER" id="PTHR21143:SF134">
    <property type="entry name" value="GUSTATORY RECEPTOR"/>
    <property type="match status" value="1"/>
</dbReference>
<evidence type="ECO:0000313" key="10">
    <source>
        <dbReference type="EnsemblMetazoa" id="AEPI015053-PA"/>
    </source>
</evidence>
<evidence type="ECO:0000313" key="11">
    <source>
        <dbReference type="Proteomes" id="UP000075885"/>
    </source>
</evidence>
<evidence type="ECO:0000256" key="9">
    <source>
        <dbReference type="SAM" id="SignalP"/>
    </source>
</evidence>
<protein>
    <recommendedName>
        <fullName evidence="8">Gustatory receptor</fullName>
    </recommendedName>
</protein>
<evidence type="ECO:0000256" key="1">
    <source>
        <dbReference type="ARBA" id="ARBA00004651"/>
    </source>
</evidence>
<evidence type="ECO:0000256" key="3">
    <source>
        <dbReference type="ARBA" id="ARBA00022692"/>
    </source>
</evidence>
<dbReference type="InterPro" id="IPR013604">
    <property type="entry name" value="7TM_chemorcpt"/>
</dbReference>
<feature type="transmembrane region" description="Helical" evidence="8">
    <location>
        <begin position="37"/>
        <end position="56"/>
    </location>
</feature>
<name>A0A182PYY5_9DIPT</name>
<dbReference type="GO" id="GO:0007635">
    <property type="term" value="P:chemosensory behavior"/>
    <property type="evidence" value="ECO:0007669"/>
    <property type="project" value="TreeGrafter"/>
</dbReference>
<evidence type="ECO:0000256" key="8">
    <source>
        <dbReference type="RuleBase" id="RU363108"/>
    </source>
</evidence>
<keyword evidence="11" id="KW-1185">Reference proteome</keyword>
<evidence type="ECO:0000256" key="6">
    <source>
        <dbReference type="ARBA" id="ARBA00023170"/>
    </source>
</evidence>
<sequence>MAGLCAKLRVLLFVGTVLSLVPCRYRYKMNRFEAKSCLSLFAFTINISLSSAHMYYDWWQFWSGNRQHSSHILYFFQLVHTVTYPSTVVCVQLVTFSNRVHIAALFNALFTDRSWQFVGDFHTNRWHASSYWLGRFSTAVTVGGMVYIALLISSIYKSIAPFLKYVTILEGLRVYVTLTAIFIYIVCVQVVKMHLKQVQEWIERFGSSVNTPRLWCIFMDQYAAAVGMVQEINRIFSVPLLTILAQVQVQLSFQYLMLYCSTQQRLGSIAYGLMLFHTQCWESMFLLMLLAVGYTCGSCHDQIENVNVAVRSSVATVKGDPSHTRKWINRFLLQTLCQTDQHRFRVGGLFVLDNKFVCMALTSMATYLVILIQFEQYEIANESLMSSNVSYTYF</sequence>
<dbReference type="GO" id="GO:0030424">
    <property type="term" value="C:axon"/>
    <property type="evidence" value="ECO:0007669"/>
    <property type="project" value="TreeGrafter"/>
</dbReference>
<comment type="subcellular location">
    <subcellularLocation>
        <location evidence="1 8">Cell membrane</location>
        <topology evidence="1 8">Multi-pass membrane protein</topology>
    </subcellularLocation>
</comment>
<evidence type="ECO:0000256" key="2">
    <source>
        <dbReference type="ARBA" id="ARBA00022475"/>
    </source>
</evidence>
<accession>A0A182PYY5</accession>
<organism evidence="10 11">
    <name type="scientific">Anopheles epiroticus</name>
    <dbReference type="NCBI Taxonomy" id="199890"/>
    <lineage>
        <taxon>Eukaryota</taxon>
        <taxon>Metazoa</taxon>
        <taxon>Ecdysozoa</taxon>
        <taxon>Arthropoda</taxon>
        <taxon>Hexapoda</taxon>
        <taxon>Insecta</taxon>
        <taxon>Pterygota</taxon>
        <taxon>Neoptera</taxon>
        <taxon>Endopterygota</taxon>
        <taxon>Diptera</taxon>
        <taxon>Nematocera</taxon>
        <taxon>Culicoidea</taxon>
        <taxon>Culicidae</taxon>
        <taxon>Anophelinae</taxon>
        <taxon>Anopheles</taxon>
    </lineage>
</organism>
<dbReference type="GO" id="GO:0050909">
    <property type="term" value="P:sensory perception of taste"/>
    <property type="evidence" value="ECO:0007669"/>
    <property type="project" value="InterPro"/>
</dbReference>
<dbReference type="GO" id="GO:0005886">
    <property type="term" value="C:plasma membrane"/>
    <property type="evidence" value="ECO:0007669"/>
    <property type="project" value="UniProtKB-SubCell"/>
</dbReference>
<evidence type="ECO:0000256" key="5">
    <source>
        <dbReference type="ARBA" id="ARBA00023136"/>
    </source>
</evidence>
<comment type="similarity">
    <text evidence="8">Belongs to the insect chemoreceptor superfamily. Gustatory receptor (GR) family.</text>
</comment>
<dbReference type="GO" id="GO:0043025">
    <property type="term" value="C:neuronal cell body"/>
    <property type="evidence" value="ECO:0007669"/>
    <property type="project" value="TreeGrafter"/>
</dbReference>
<dbReference type="Proteomes" id="UP000075885">
    <property type="component" value="Unassembled WGS sequence"/>
</dbReference>
<evidence type="ECO:0000256" key="4">
    <source>
        <dbReference type="ARBA" id="ARBA00022989"/>
    </source>
</evidence>
<comment type="function">
    <text evidence="8">Gustatory receptor which mediates acceptance or avoidance behavior, depending on its substrates.</text>
</comment>
<dbReference type="EnsemblMetazoa" id="AEPI015053-RA">
    <property type="protein sequence ID" value="AEPI015053-PA"/>
    <property type="gene ID" value="AEPI015053"/>
</dbReference>
<keyword evidence="4 8" id="KW-1133">Transmembrane helix</keyword>
<dbReference type="AlphaFoldDB" id="A0A182PYY5"/>
<dbReference type="GO" id="GO:0007165">
    <property type="term" value="P:signal transduction"/>
    <property type="evidence" value="ECO:0007669"/>
    <property type="project" value="UniProtKB-KW"/>
</dbReference>
<reference evidence="10" key="2">
    <citation type="submission" date="2020-05" db="UniProtKB">
        <authorList>
            <consortium name="EnsemblMetazoa"/>
        </authorList>
    </citation>
    <scope>IDENTIFICATION</scope>
    <source>
        <strain evidence="10">Epiroticus2</strain>
    </source>
</reference>
<reference evidence="11" key="1">
    <citation type="submission" date="2013-03" db="EMBL/GenBank/DDBJ databases">
        <title>The Genome Sequence of Anopheles epiroticus epiroticus2.</title>
        <authorList>
            <consortium name="The Broad Institute Genomics Platform"/>
            <person name="Neafsey D.E."/>
            <person name="Howell P."/>
            <person name="Walker B."/>
            <person name="Young S.K."/>
            <person name="Zeng Q."/>
            <person name="Gargeya S."/>
            <person name="Fitzgerald M."/>
            <person name="Haas B."/>
            <person name="Abouelleil A."/>
            <person name="Allen A.W."/>
            <person name="Alvarado L."/>
            <person name="Arachchi H.M."/>
            <person name="Berlin A.M."/>
            <person name="Chapman S.B."/>
            <person name="Gainer-Dewar J."/>
            <person name="Goldberg J."/>
            <person name="Griggs A."/>
            <person name="Gujja S."/>
            <person name="Hansen M."/>
            <person name="Howarth C."/>
            <person name="Imamovic A."/>
            <person name="Ireland A."/>
            <person name="Larimer J."/>
            <person name="McCowan C."/>
            <person name="Murphy C."/>
            <person name="Pearson M."/>
            <person name="Poon T.W."/>
            <person name="Priest M."/>
            <person name="Roberts A."/>
            <person name="Saif S."/>
            <person name="Shea T."/>
            <person name="Sisk P."/>
            <person name="Sykes S."/>
            <person name="Wortman J."/>
            <person name="Nusbaum C."/>
            <person name="Birren B."/>
        </authorList>
    </citation>
    <scope>NUCLEOTIDE SEQUENCE [LARGE SCALE GENOMIC DNA]</scope>
    <source>
        <strain evidence="11">Epiroticus2</strain>
    </source>
</reference>
<keyword evidence="3 8" id="KW-0812">Transmembrane</keyword>
<keyword evidence="9" id="KW-0732">Signal</keyword>
<keyword evidence="7 8" id="KW-0807">Transducer</keyword>
<feature type="chain" id="PRO_5008131923" description="Gustatory receptor" evidence="9">
    <location>
        <begin position="20"/>
        <end position="394"/>
    </location>
</feature>
<comment type="caution">
    <text evidence="8">Lacks conserved residue(s) required for the propagation of feature annotation.</text>
</comment>
<feature type="transmembrane region" description="Helical" evidence="8">
    <location>
        <begin position="172"/>
        <end position="191"/>
    </location>
</feature>
<keyword evidence="5 8" id="KW-0472">Membrane</keyword>
<dbReference type="GO" id="GO:0030425">
    <property type="term" value="C:dendrite"/>
    <property type="evidence" value="ECO:0007669"/>
    <property type="project" value="TreeGrafter"/>
</dbReference>
<evidence type="ECO:0000256" key="7">
    <source>
        <dbReference type="ARBA" id="ARBA00023224"/>
    </source>
</evidence>